<dbReference type="KEGG" id="bcai:K788_0005095"/>
<proteinExistence type="predicted"/>
<organism evidence="1 2">
    <name type="scientific">Paraburkholderia caribensis MBA4</name>
    <dbReference type="NCBI Taxonomy" id="1323664"/>
    <lineage>
        <taxon>Bacteria</taxon>
        <taxon>Pseudomonadati</taxon>
        <taxon>Pseudomonadota</taxon>
        <taxon>Betaproteobacteria</taxon>
        <taxon>Burkholderiales</taxon>
        <taxon>Burkholderiaceae</taxon>
        <taxon>Paraburkholderia</taxon>
    </lineage>
</organism>
<dbReference type="AlphaFoldDB" id="A0A0P0RKW7"/>
<evidence type="ECO:0000313" key="1">
    <source>
        <dbReference type="EMBL" id="ALL69417.1"/>
    </source>
</evidence>
<dbReference type="Pfam" id="PF19420">
    <property type="entry name" value="DDAH_eukar"/>
    <property type="match status" value="1"/>
</dbReference>
<dbReference type="Proteomes" id="UP000019146">
    <property type="component" value="Plasmid unnamed"/>
</dbReference>
<dbReference type="EMBL" id="CP012748">
    <property type="protein sequence ID" value="ALL69417.1"/>
    <property type="molecule type" value="Genomic_DNA"/>
</dbReference>
<gene>
    <name evidence="1" type="ORF">K788_0005095</name>
</gene>
<geneLocation type="plasmid" evidence="2"/>
<accession>A0A0P0RKW7</accession>
<sequence length="54" mass="5874">MLALSRRLLGCLTQRQRGLIERSAQLLPLDVPTIELAAGSVRCMLAGIDLARRG</sequence>
<protein>
    <submittedName>
        <fullName evidence="1">Amidinotransferase family protein</fullName>
    </submittedName>
</protein>
<name>A0A0P0RKW7_9BURK</name>
<evidence type="ECO:0000313" key="2">
    <source>
        <dbReference type="Proteomes" id="UP000019146"/>
    </source>
</evidence>
<dbReference type="GO" id="GO:0016740">
    <property type="term" value="F:transferase activity"/>
    <property type="evidence" value="ECO:0007669"/>
    <property type="project" value="UniProtKB-KW"/>
</dbReference>
<reference evidence="1 2" key="1">
    <citation type="journal article" date="2014" name="Genome Announc.">
        <title>Draft Genome Sequence of the Haloacid-Degrading Burkholderia caribensis Strain MBA4.</title>
        <authorList>
            <person name="Pan Y."/>
            <person name="Kong K.F."/>
            <person name="Tsang J.S."/>
        </authorList>
    </citation>
    <scope>NUCLEOTIDE SEQUENCE [LARGE SCALE GENOMIC DNA]</scope>
    <source>
        <strain evidence="1 2">MBA4</strain>
        <plasmid evidence="2">Plasmid</plasmid>
    </source>
</reference>
<keyword evidence="1" id="KW-0808">Transferase</keyword>
<keyword evidence="1" id="KW-0614">Plasmid</keyword>